<keyword evidence="13" id="KW-1185">Reference proteome</keyword>
<dbReference type="RefSeq" id="WP_380792028.1">
    <property type="nucleotide sequence ID" value="NZ_JBHTKR010000004.1"/>
</dbReference>
<dbReference type="EMBL" id="JBHTKR010000004">
    <property type="protein sequence ID" value="MFD1195395.1"/>
    <property type="molecule type" value="Genomic_DNA"/>
</dbReference>
<evidence type="ECO:0000256" key="1">
    <source>
        <dbReference type="ARBA" id="ARBA00004377"/>
    </source>
</evidence>
<organism evidence="12 13">
    <name type="scientific">Seohaeicola saemankumensis</name>
    <dbReference type="NCBI Taxonomy" id="481181"/>
    <lineage>
        <taxon>Bacteria</taxon>
        <taxon>Pseudomonadati</taxon>
        <taxon>Pseudomonadota</taxon>
        <taxon>Alphaproteobacteria</taxon>
        <taxon>Rhodobacterales</taxon>
        <taxon>Roseobacteraceae</taxon>
        <taxon>Seohaeicola</taxon>
    </lineage>
</organism>
<evidence type="ECO:0000256" key="5">
    <source>
        <dbReference type="ARBA" id="ARBA00022519"/>
    </source>
</evidence>
<sequence>MTVDAASRFPTGRPVLIGLLALLVLLGGFGTWAAFASISGAIVVNGRIEVERNRQLVQHPDGGPIREILVEEGMPVQAGQILLRIDGRALVSEKTLLEAELFDIMARRGRSEAERDGLAEPVFDPALLAAARRNPGIASLVDGQHALMVARRGARDRQASQLDLRIRQIDKQIAGLTAQRLALTQQQDLITQELANQTALLDRSLAQASRVLALERESAALTGAIGAVEAQTAEAESRIAQTRVEMLQLHDTLRKDAITRLDALRPQELDLREKHRALVARLERLDVRAPVAGIIHGLQVHSDGAVLRPADPILSIIPQDRPLIVTAQIDPLHVGRVFPGQSVTLRFPALQHHRSSALSGTVARISADAFADSASGRFFYRATIVLNASETAGLPEGTVLIPGMQVDAFLRTGDRTALQYLLRPLADSIGRALREE</sequence>
<keyword evidence="8" id="KW-0472">Membrane</keyword>
<evidence type="ECO:0000313" key="12">
    <source>
        <dbReference type="EMBL" id="MFD1195395.1"/>
    </source>
</evidence>
<dbReference type="Proteomes" id="UP001597151">
    <property type="component" value="Unassembled WGS sequence"/>
</dbReference>
<evidence type="ECO:0000256" key="3">
    <source>
        <dbReference type="ARBA" id="ARBA00022448"/>
    </source>
</evidence>
<dbReference type="InterPro" id="IPR010129">
    <property type="entry name" value="T1SS_HlyD"/>
</dbReference>
<accession>A0ABW3TI23</accession>
<dbReference type="Pfam" id="PF25994">
    <property type="entry name" value="HH_AprE"/>
    <property type="match status" value="1"/>
</dbReference>
<dbReference type="InterPro" id="IPR058982">
    <property type="entry name" value="Beta-barrel_AprE"/>
</dbReference>
<evidence type="ECO:0000256" key="4">
    <source>
        <dbReference type="ARBA" id="ARBA00022475"/>
    </source>
</evidence>
<keyword evidence="4 9" id="KW-1003">Cell membrane</keyword>
<dbReference type="PANTHER" id="PTHR30386:SF17">
    <property type="entry name" value="ALKALINE PROTEASE SECRETION PROTEIN APRE"/>
    <property type="match status" value="1"/>
</dbReference>
<evidence type="ECO:0000259" key="10">
    <source>
        <dbReference type="Pfam" id="PF25994"/>
    </source>
</evidence>
<dbReference type="Gene3D" id="2.40.30.170">
    <property type="match status" value="1"/>
</dbReference>
<evidence type="ECO:0000256" key="7">
    <source>
        <dbReference type="ARBA" id="ARBA00022989"/>
    </source>
</evidence>
<evidence type="ECO:0000256" key="8">
    <source>
        <dbReference type="ARBA" id="ARBA00023136"/>
    </source>
</evidence>
<keyword evidence="6" id="KW-0812">Transmembrane</keyword>
<evidence type="ECO:0000256" key="6">
    <source>
        <dbReference type="ARBA" id="ARBA00022692"/>
    </source>
</evidence>
<comment type="similarity">
    <text evidence="2 9">Belongs to the membrane fusion protein (MFP) (TC 8.A.1) family.</text>
</comment>
<feature type="domain" description="AprE-like beta-barrel" evidence="11">
    <location>
        <begin position="323"/>
        <end position="413"/>
    </location>
</feature>
<proteinExistence type="inferred from homology"/>
<comment type="subcellular location">
    <subcellularLocation>
        <location evidence="1 9">Cell inner membrane</location>
        <topology evidence="1 9">Single-pass membrane protein</topology>
    </subcellularLocation>
</comment>
<feature type="domain" description="AprE-like long alpha-helical hairpin" evidence="10">
    <location>
        <begin position="97"/>
        <end position="278"/>
    </location>
</feature>
<evidence type="ECO:0000256" key="2">
    <source>
        <dbReference type="ARBA" id="ARBA00009477"/>
    </source>
</evidence>
<keyword evidence="7" id="KW-1133">Transmembrane helix</keyword>
<keyword evidence="5 9" id="KW-0997">Cell inner membrane</keyword>
<comment type="caution">
    <text evidence="12">The sequence shown here is derived from an EMBL/GenBank/DDBJ whole genome shotgun (WGS) entry which is preliminary data.</text>
</comment>
<dbReference type="InterPro" id="IPR050739">
    <property type="entry name" value="MFP"/>
</dbReference>
<gene>
    <name evidence="12" type="ORF">ACFQ3C_12000</name>
</gene>
<evidence type="ECO:0000256" key="9">
    <source>
        <dbReference type="RuleBase" id="RU365093"/>
    </source>
</evidence>
<keyword evidence="3 9" id="KW-0813">Transport</keyword>
<evidence type="ECO:0000259" key="11">
    <source>
        <dbReference type="Pfam" id="PF26002"/>
    </source>
</evidence>
<name>A0ABW3TI23_9RHOB</name>
<evidence type="ECO:0000313" key="13">
    <source>
        <dbReference type="Proteomes" id="UP001597151"/>
    </source>
</evidence>
<dbReference type="PANTHER" id="PTHR30386">
    <property type="entry name" value="MEMBRANE FUSION SUBUNIT OF EMRAB-TOLC MULTIDRUG EFFLUX PUMP"/>
    <property type="match status" value="1"/>
</dbReference>
<protein>
    <recommendedName>
        <fullName evidence="9">Membrane fusion protein (MFP) family protein</fullName>
    </recommendedName>
</protein>
<dbReference type="NCBIfam" id="TIGR01843">
    <property type="entry name" value="type_I_hlyD"/>
    <property type="match status" value="1"/>
</dbReference>
<dbReference type="Pfam" id="PF26002">
    <property type="entry name" value="Beta-barrel_AprE"/>
    <property type="match status" value="1"/>
</dbReference>
<reference evidence="13" key="1">
    <citation type="journal article" date="2019" name="Int. J. Syst. Evol. Microbiol.">
        <title>The Global Catalogue of Microorganisms (GCM) 10K type strain sequencing project: providing services to taxonomists for standard genome sequencing and annotation.</title>
        <authorList>
            <consortium name="The Broad Institute Genomics Platform"/>
            <consortium name="The Broad Institute Genome Sequencing Center for Infectious Disease"/>
            <person name="Wu L."/>
            <person name="Ma J."/>
        </authorList>
    </citation>
    <scope>NUCLEOTIDE SEQUENCE [LARGE SCALE GENOMIC DNA]</scope>
    <source>
        <strain evidence="13">CCUG 55328</strain>
    </source>
</reference>
<dbReference type="InterPro" id="IPR058781">
    <property type="entry name" value="HH_AprE-like"/>
</dbReference>
<dbReference type="PRINTS" id="PR01490">
    <property type="entry name" value="RTXTOXIND"/>
</dbReference>